<sequence length="331" mass="38278">MSTVIPVIVFELQLYANPYPVLVSLVYLQLPASGEGMDVVLRYADKSVLTPYVYPDTWPEDDPIRQVISLLLVTNIGGYLLYLSTATISYLFIFDKRLMDHQQFLENQVKLEILYTLKSVPLMSLPTVLLFFLEVRGHSKLYDDVGTSKLSWLFVLTSVATFILFTDMCIYWIHRFLHHRSIYKYIHKDHHRWKVPTPYASHAFHPLDGFLQSCPYHIYVFLFPLHKYTYLALFVFVNIWTVSIHDGDYRVPQILKPVVNGSAHHTDHHLFYSYNYGQFFTLWDRIGGSFRNPSAFEGKGLLEEMLKAQASKGPQTNGHASNGIVKNGKME</sequence>
<evidence type="ECO:0000259" key="7">
    <source>
        <dbReference type="Pfam" id="PF04116"/>
    </source>
</evidence>
<accession>A0A210PZN1</accession>
<evidence type="ECO:0000256" key="5">
    <source>
        <dbReference type="SAM" id="MobiDB-lite"/>
    </source>
</evidence>
<dbReference type="GO" id="GO:0005506">
    <property type="term" value="F:iron ion binding"/>
    <property type="evidence" value="ECO:0007669"/>
    <property type="project" value="InterPro"/>
</dbReference>
<comment type="subcellular location">
    <subcellularLocation>
        <location evidence="1">Membrane</location>
    </subcellularLocation>
</comment>
<evidence type="ECO:0000256" key="2">
    <source>
        <dbReference type="ARBA" id="ARBA00022692"/>
    </source>
</evidence>
<dbReference type="STRING" id="6573.A0A210PZN1"/>
<feature type="transmembrane region" description="Helical" evidence="6">
    <location>
        <begin position="152"/>
        <end position="173"/>
    </location>
</feature>
<organism evidence="8 9">
    <name type="scientific">Mizuhopecten yessoensis</name>
    <name type="common">Japanese scallop</name>
    <name type="synonym">Patinopecten yessoensis</name>
    <dbReference type="NCBI Taxonomy" id="6573"/>
    <lineage>
        <taxon>Eukaryota</taxon>
        <taxon>Metazoa</taxon>
        <taxon>Spiralia</taxon>
        <taxon>Lophotrochozoa</taxon>
        <taxon>Mollusca</taxon>
        <taxon>Bivalvia</taxon>
        <taxon>Autobranchia</taxon>
        <taxon>Pteriomorphia</taxon>
        <taxon>Pectinida</taxon>
        <taxon>Pectinoidea</taxon>
        <taxon>Pectinidae</taxon>
        <taxon>Mizuhopecten</taxon>
    </lineage>
</organism>
<dbReference type="Proteomes" id="UP000242188">
    <property type="component" value="Unassembled WGS sequence"/>
</dbReference>
<evidence type="ECO:0000256" key="3">
    <source>
        <dbReference type="ARBA" id="ARBA00022989"/>
    </source>
</evidence>
<feature type="transmembrane region" description="Helical" evidence="6">
    <location>
        <begin position="113"/>
        <end position="132"/>
    </location>
</feature>
<keyword evidence="9" id="KW-1185">Reference proteome</keyword>
<dbReference type="InterPro" id="IPR006694">
    <property type="entry name" value="Fatty_acid_hydroxylase"/>
</dbReference>
<dbReference type="GO" id="GO:0016020">
    <property type="term" value="C:membrane"/>
    <property type="evidence" value="ECO:0007669"/>
    <property type="project" value="UniProtKB-SubCell"/>
</dbReference>
<dbReference type="Pfam" id="PF04116">
    <property type="entry name" value="FA_hydroxylase"/>
    <property type="match status" value="1"/>
</dbReference>
<dbReference type="OrthoDB" id="408954at2759"/>
<evidence type="ECO:0000313" key="9">
    <source>
        <dbReference type="Proteomes" id="UP000242188"/>
    </source>
</evidence>
<protein>
    <submittedName>
        <fullName evidence="8">Lathosterol oxidase</fullName>
    </submittedName>
</protein>
<evidence type="ECO:0000256" key="4">
    <source>
        <dbReference type="ARBA" id="ARBA00023136"/>
    </source>
</evidence>
<evidence type="ECO:0000256" key="6">
    <source>
        <dbReference type="SAM" id="Phobius"/>
    </source>
</evidence>
<dbReference type="PANTHER" id="PTHR11863">
    <property type="entry name" value="STEROL DESATURASE"/>
    <property type="match status" value="1"/>
</dbReference>
<comment type="caution">
    <text evidence="8">The sequence shown here is derived from an EMBL/GenBank/DDBJ whole genome shotgun (WGS) entry which is preliminary data.</text>
</comment>
<reference evidence="8 9" key="1">
    <citation type="journal article" date="2017" name="Nat. Ecol. Evol.">
        <title>Scallop genome provides insights into evolution of bilaterian karyotype and development.</title>
        <authorList>
            <person name="Wang S."/>
            <person name="Zhang J."/>
            <person name="Jiao W."/>
            <person name="Li J."/>
            <person name="Xun X."/>
            <person name="Sun Y."/>
            <person name="Guo X."/>
            <person name="Huan P."/>
            <person name="Dong B."/>
            <person name="Zhang L."/>
            <person name="Hu X."/>
            <person name="Sun X."/>
            <person name="Wang J."/>
            <person name="Zhao C."/>
            <person name="Wang Y."/>
            <person name="Wang D."/>
            <person name="Huang X."/>
            <person name="Wang R."/>
            <person name="Lv J."/>
            <person name="Li Y."/>
            <person name="Zhang Z."/>
            <person name="Liu B."/>
            <person name="Lu W."/>
            <person name="Hui Y."/>
            <person name="Liang J."/>
            <person name="Zhou Z."/>
            <person name="Hou R."/>
            <person name="Li X."/>
            <person name="Liu Y."/>
            <person name="Li H."/>
            <person name="Ning X."/>
            <person name="Lin Y."/>
            <person name="Zhao L."/>
            <person name="Xing Q."/>
            <person name="Dou J."/>
            <person name="Li Y."/>
            <person name="Mao J."/>
            <person name="Guo H."/>
            <person name="Dou H."/>
            <person name="Li T."/>
            <person name="Mu C."/>
            <person name="Jiang W."/>
            <person name="Fu Q."/>
            <person name="Fu X."/>
            <person name="Miao Y."/>
            <person name="Liu J."/>
            <person name="Yu Q."/>
            <person name="Li R."/>
            <person name="Liao H."/>
            <person name="Li X."/>
            <person name="Kong Y."/>
            <person name="Jiang Z."/>
            <person name="Chourrout D."/>
            <person name="Li R."/>
            <person name="Bao Z."/>
        </authorList>
    </citation>
    <scope>NUCLEOTIDE SEQUENCE [LARGE SCALE GENOMIC DNA]</scope>
    <source>
        <strain evidence="8 9">PY_sf001</strain>
    </source>
</reference>
<gene>
    <name evidence="8" type="ORF">KP79_PYT22482</name>
</gene>
<feature type="transmembrane region" description="Helical" evidence="6">
    <location>
        <begin position="67"/>
        <end position="93"/>
    </location>
</feature>
<feature type="domain" description="Fatty acid hydroxylase" evidence="7">
    <location>
        <begin position="160"/>
        <end position="288"/>
    </location>
</feature>
<feature type="region of interest" description="Disordered" evidence="5">
    <location>
        <begin position="312"/>
        <end position="331"/>
    </location>
</feature>
<evidence type="ECO:0000256" key="1">
    <source>
        <dbReference type="ARBA" id="ARBA00004370"/>
    </source>
</evidence>
<evidence type="ECO:0000313" key="8">
    <source>
        <dbReference type="EMBL" id="OWF41935.1"/>
    </source>
</evidence>
<dbReference type="GO" id="GO:0016491">
    <property type="term" value="F:oxidoreductase activity"/>
    <property type="evidence" value="ECO:0007669"/>
    <property type="project" value="InterPro"/>
</dbReference>
<dbReference type="EMBL" id="NEDP02005330">
    <property type="protein sequence ID" value="OWF41935.1"/>
    <property type="molecule type" value="Genomic_DNA"/>
</dbReference>
<keyword evidence="2 6" id="KW-0812">Transmembrane</keyword>
<proteinExistence type="predicted"/>
<name>A0A210PZN1_MIZYE</name>
<keyword evidence="4 6" id="KW-0472">Membrane</keyword>
<keyword evidence="3 6" id="KW-1133">Transmembrane helix</keyword>
<dbReference type="InterPro" id="IPR050307">
    <property type="entry name" value="Sterol_Desaturase_Related"/>
</dbReference>
<dbReference type="GO" id="GO:0008610">
    <property type="term" value="P:lipid biosynthetic process"/>
    <property type="evidence" value="ECO:0007669"/>
    <property type="project" value="InterPro"/>
</dbReference>
<dbReference type="AlphaFoldDB" id="A0A210PZN1"/>